<keyword evidence="1" id="KW-1133">Transmembrane helix</keyword>
<gene>
    <name evidence="2" type="ORF">AAEO56_01810</name>
</gene>
<keyword evidence="1" id="KW-0472">Membrane</keyword>
<accession>A0ABU9HSC2</accession>
<dbReference type="EMBL" id="JBBYHR010000001">
    <property type="protein sequence ID" value="MEL1242984.1"/>
    <property type="molecule type" value="Genomic_DNA"/>
</dbReference>
<evidence type="ECO:0000313" key="2">
    <source>
        <dbReference type="EMBL" id="MEL1242984.1"/>
    </source>
</evidence>
<feature type="transmembrane region" description="Helical" evidence="1">
    <location>
        <begin position="21"/>
        <end position="46"/>
    </location>
</feature>
<dbReference type="Proteomes" id="UP001464555">
    <property type="component" value="Unassembled WGS sequence"/>
</dbReference>
<feature type="transmembrane region" description="Helical" evidence="1">
    <location>
        <begin position="141"/>
        <end position="164"/>
    </location>
</feature>
<proteinExistence type="predicted"/>
<name>A0ABU9HSC2_9FLAO</name>
<keyword evidence="3" id="KW-1185">Reference proteome</keyword>
<dbReference type="RefSeq" id="WP_341695302.1">
    <property type="nucleotide sequence ID" value="NZ_JBBYHR010000001.1"/>
</dbReference>
<evidence type="ECO:0008006" key="4">
    <source>
        <dbReference type="Google" id="ProtNLM"/>
    </source>
</evidence>
<reference evidence="2 3" key="1">
    <citation type="submission" date="2024-04" db="EMBL/GenBank/DDBJ databases">
        <title>Flavobacterium sp. DGU11 16S ribosomal RNA gene Genome sequencing and assembly.</title>
        <authorList>
            <person name="Park S."/>
        </authorList>
    </citation>
    <scope>NUCLEOTIDE SEQUENCE [LARGE SCALE GENOMIC DNA]</scope>
    <source>
        <strain evidence="2 3">DGU11</strain>
    </source>
</reference>
<evidence type="ECO:0000313" key="3">
    <source>
        <dbReference type="Proteomes" id="UP001464555"/>
    </source>
</evidence>
<evidence type="ECO:0000256" key="1">
    <source>
        <dbReference type="SAM" id="Phobius"/>
    </source>
</evidence>
<comment type="caution">
    <text evidence="2">The sequence shown here is derived from an EMBL/GenBank/DDBJ whole genome shotgun (WGS) entry which is preliminary data.</text>
</comment>
<keyword evidence="1" id="KW-0812">Transmembrane</keyword>
<sequence length="262" mass="29302">MDKRQVNKLTLFKLIRSRGPIGLIGILFTAISVLVIFPITISLSFMGESYERYDHDDIKENGVSATAEVKSISSMDNVSVNGRHPKVIAYAYGNEGEKKIDRFQTMDLDNLDAIEEESNISIKVLDGESTVTGLEPFRFPYFLFLILPLTFLIIGVVFLVIGVIPALKIYRLYKNGDINEAQITAMVPNSGLPITGIGRAVMVDYFYTDKNGNRIYGNSRTNDFSILGEKKVGDTVKIFVSPEDEKLSCLVPRAEAIRFNWV</sequence>
<organism evidence="2 3">
    <name type="scientific">Flavobacterium arundinis</name>
    <dbReference type="NCBI Taxonomy" id="3139143"/>
    <lineage>
        <taxon>Bacteria</taxon>
        <taxon>Pseudomonadati</taxon>
        <taxon>Bacteroidota</taxon>
        <taxon>Flavobacteriia</taxon>
        <taxon>Flavobacteriales</taxon>
        <taxon>Flavobacteriaceae</taxon>
        <taxon>Flavobacterium</taxon>
    </lineage>
</organism>
<protein>
    <recommendedName>
        <fullName evidence="4">DUF3592 domain-containing protein</fullName>
    </recommendedName>
</protein>